<proteinExistence type="inferred from homology"/>
<comment type="similarity">
    <text evidence="1">Belongs to the class-I aminoacyl-tRNA synthetase family.</text>
</comment>
<dbReference type="InterPro" id="IPR001278">
    <property type="entry name" value="Arg-tRNA-ligase"/>
</dbReference>
<keyword evidence="1" id="KW-0436">Ligase</keyword>
<keyword evidence="1" id="KW-0067">ATP-binding</keyword>
<keyword evidence="1" id="KW-0030">Aminoacyl-tRNA synthetase</keyword>
<dbReference type="InterPro" id="IPR035684">
    <property type="entry name" value="ArgRS_core"/>
</dbReference>
<dbReference type="GO" id="GO:0006420">
    <property type="term" value="P:arginyl-tRNA aminoacylation"/>
    <property type="evidence" value="ECO:0007669"/>
    <property type="project" value="InterPro"/>
</dbReference>
<dbReference type="Proteomes" id="UP001372338">
    <property type="component" value="Unassembled WGS sequence"/>
</dbReference>
<reference evidence="3 4" key="1">
    <citation type="submission" date="2024-01" db="EMBL/GenBank/DDBJ databases">
        <title>The genomes of 5 underutilized Papilionoideae crops provide insights into root nodulation and disease resistanc.</title>
        <authorList>
            <person name="Yuan L."/>
        </authorList>
    </citation>
    <scope>NUCLEOTIDE SEQUENCE [LARGE SCALE GENOMIC DNA]</scope>
    <source>
        <strain evidence="3">ZHUSHIDOU_FW_LH</strain>
        <tissue evidence="3">Leaf</tissue>
    </source>
</reference>
<name>A0AAN9HME0_CROPI</name>
<dbReference type="InterPro" id="IPR014729">
    <property type="entry name" value="Rossmann-like_a/b/a_fold"/>
</dbReference>
<organism evidence="3 4">
    <name type="scientific">Crotalaria pallida</name>
    <name type="common">Smooth rattlebox</name>
    <name type="synonym">Crotalaria striata</name>
    <dbReference type="NCBI Taxonomy" id="3830"/>
    <lineage>
        <taxon>Eukaryota</taxon>
        <taxon>Viridiplantae</taxon>
        <taxon>Streptophyta</taxon>
        <taxon>Embryophyta</taxon>
        <taxon>Tracheophyta</taxon>
        <taxon>Spermatophyta</taxon>
        <taxon>Magnoliopsida</taxon>
        <taxon>eudicotyledons</taxon>
        <taxon>Gunneridae</taxon>
        <taxon>Pentapetalae</taxon>
        <taxon>rosids</taxon>
        <taxon>fabids</taxon>
        <taxon>Fabales</taxon>
        <taxon>Fabaceae</taxon>
        <taxon>Papilionoideae</taxon>
        <taxon>50 kb inversion clade</taxon>
        <taxon>genistoids sensu lato</taxon>
        <taxon>core genistoids</taxon>
        <taxon>Crotalarieae</taxon>
        <taxon>Crotalaria</taxon>
    </lineage>
</organism>
<gene>
    <name evidence="3" type="ORF">RIF29_39338</name>
</gene>
<accession>A0AAN9HME0</accession>
<feature type="domain" description="Arginyl-tRNA synthetase catalytic core" evidence="2">
    <location>
        <begin position="51"/>
        <end position="114"/>
    </location>
</feature>
<keyword evidence="1" id="KW-0547">Nucleotide-binding</keyword>
<dbReference type="Pfam" id="PF00750">
    <property type="entry name" value="tRNA-synt_1d"/>
    <property type="match status" value="1"/>
</dbReference>
<dbReference type="EMBL" id="JAYWIO010000008">
    <property type="protein sequence ID" value="KAK7244515.1"/>
    <property type="molecule type" value="Genomic_DNA"/>
</dbReference>
<evidence type="ECO:0000256" key="1">
    <source>
        <dbReference type="RuleBase" id="RU363038"/>
    </source>
</evidence>
<protein>
    <recommendedName>
        <fullName evidence="2">Arginyl-tRNA synthetase catalytic core domain-containing protein</fullName>
    </recommendedName>
</protein>
<evidence type="ECO:0000313" key="4">
    <source>
        <dbReference type="Proteomes" id="UP001372338"/>
    </source>
</evidence>
<dbReference type="SUPFAM" id="SSF52374">
    <property type="entry name" value="Nucleotidylyl transferase"/>
    <property type="match status" value="1"/>
</dbReference>
<dbReference type="Gene3D" id="3.40.50.620">
    <property type="entry name" value="HUPs"/>
    <property type="match status" value="1"/>
</dbReference>
<dbReference type="GO" id="GO:0005524">
    <property type="term" value="F:ATP binding"/>
    <property type="evidence" value="ECO:0007669"/>
    <property type="project" value="UniProtKB-KW"/>
</dbReference>
<keyword evidence="4" id="KW-1185">Reference proteome</keyword>
<evidence type="ECO:0000313" key="3">
    <source>
        <dbReference type="EMBL" id="KAK7244515.1"/>
    </source>
</evidence>
<sequence length="137" mass="15913">MCQEESRQVTFSVVHVIAMNIFLKTDLLKVAAPRRFALTTTKALSVSTMAAAFYKASKLRFDSDAEFKQRAQQAVVRIEGGETRYREAWTKICEINRTEFHRVYDRLGVQLKEKSRDRLRVGTITIVWSSRCEKVRH</sequence>
<dbReference type="PANTHER" id="PTHR11956">
    <property type="entry name" value="ARGINYL-TRNA SYNTHETASE"/>
    <property type="match status" value="1"/>
</dbReference>
<dbReference type="AlphaFoldDB" id="A0AAN9HME0"/>
<dbReference type="GO" id="GO:0004814">
    <property type="term" value="F:arginine-tRNA ligase activity"/>
    <property type="evidence" value="ECO:0007669"/>
    <property type="project" value="InterPro"/>
</dbReference>
<evidence type="ECO:0000259" key="2">
    <source>
        <dbReference type="Pfam" id="PF00750"/>
    </source>
</evidence>
<keyword evidence="1" id="KW-0648">Protein biosynthesis</keyword>
<comment type="caution">
    <text evidence="3">The sequence shown here is derived from an EMBL/GenBank/DDBJ whole genome shotgun (WGS) entry which is preliminary data.</text>
</comment>
<dbReference type="PANTHER" id="PTHR11956:SF5">
    <property type="entry name" value="ARGININE--TRNA LIGASE, CYTOPLASMIC"/>
    <property type="match status" value="1"/>
</dbReference>